<sequence length="94" mass="10395">MENKLLVILDNGKYAVTMNTGKEKDGQPVFGLLRSFEYPVDALAYASGIVDGWRLAQKIGGYFIPFDSDYIKVTPEVAAVLNSIIRPVEKSKVN</sequence>
<evidence type="ECO:0000313" key="1">
    <source>
        <dbReference type="EMBL" id="XFO71065.1"/>
    </source>
</evidence>
<organism evidence="1 2">
    <name type="scientific">Sporomusa acidovorans (strain ATCC 49682 / DSM 3132 / Mol)</name>
    <dbReference type="NCBI Taxonomy" id="1123286"/>
    <lineage>
        <taxon>Bacteria</taxon>
        <taxon>Bacillati</taxon>
        <taxon>Bacillota</taxon>
        <taxon>Negativicutes</taxon>
        <taxon>Selenomonadales</taxon>
        <taxon>Sporomusaceae</taxon>
        <taxon>Sporomusa</taxon>
    </lineage>
</organism>
<name>A0ABZ3IZ54_SPOA4</name>
<keyword evidence="2" id="KW-1185">Reference proteome</keyword>
<accession>A0ABZ3IZ54</accession>
<dbReference type="EMBL" id="CP155571">
    <property type="protein sequence ID" value="XFO71065.1"/>
    <property type="molecule type" value="Genomic_DNA"/>
</dbReference>
<dbReference type="RefSeq" id="WP_093797388.1">
    <property type="nucleotide sequence ID" value="NZ_CP155571.1"/>
</dbReference>
<evidence type="ECO:0000313" key="2">
    <source>
        <dbReference type="Proteomes" id="UP000216052"/>
    </source>
</evidence>
<gene>
    <name evidence="1" type="ORF">SPACI_010800</name>
</gene>
<proteinExistence type="predicted"/>
<reference evidence="1" key="1">
    <citation type="submission" date="2024-05" db="EMBL/GenBank/DDBJ databases">
        <title>Isolation and characterization of Sporomusa carbonis sp. nov., a carboxydotrophic hydrogenogen in the genus of Sporomusa isolated from a charcoal burning pile.</title>
        <authorList>
            <person name="Boeer T."/>
            <person name="Rosenbaum F."/>
            <person name="Eysell L."/>
            <person name="Mueller V."/>
            <person name="Daniel R."/>
            <person name="Poehlein A."/>
        </authorList>
    </citation>
    <scope>NUCLEOTIDE SEQUENCE [LARGE SCALE GENOMIC DNA]</scope>
    <source>
        <strain evidence="1">DSM 3132</strain>
    </source>
</reference>
<protein>
    <submittedName>
        <fullName evidence="1">Uncharacterized protein</fullName>
    </submittedName>
</protein>
<dbReference type="Proteomes" id="UP000216052">
    <property type="component" value="Chromosome"/>
</dbReference>